<reference evidence="2 3" key="1">
    <citation type="submission" date="2013-09" db="EMBL/GenBank/DDBJ databases">
        <title>Whole genome shotgun sequence of Vibrio azureus NBRC 104587.</title>
        <authorList>
            <person name="Isaki S."/>
            <person name="Hosoyama A."/>
            <person name="Numata M."/>
            <person name="Hashimoto M."/>
            <person name="Hosoyama Y."/>
            <person name="Tsuchikane K."/>
            <person name="Noguchi M."/>
            <person name="Hirakata S."/>
            <person name="Ichikawa N."/>
            <person name="Ohji S."/>
            <person name="Yamazoe A."/>
            <person name="Fujita N."/>
        </authorList>
    </citation>
    <scope>NUCLEOTIDE SEQUENCE [LARGE SCALE GENOMIC DNA]</scope>
    <source>
        <strain evidence="2 3">NBRC 104587</strain>
    </source>
</reference>
<dbReference type="AlphaFoldDB" id="U3ACY7"/>
<dbReference type="eggNOG" id="COG3258">
    <property type="taxonomic scope" value="Bacteria"/>
</dbReference>
<keyword evidence="3" id="KW-1185">Reference proteome</keyword>
<gene>
    <name evidence="2" type="ORF">VAZ01S_090_00230</name>
</gene>
<protein>
    <recommendedName>
        <fullName evidence="4">Cytochrome P460 domain-containing protein</fullName>
    </recommendedName>
</protein>
<accession>U3ACY7</accession>
<sequence length="446" mass="50694">MSLYMKAAILIPLLLGAVANATEPTIKEHFNQLNNIYGLMEDSKSRLTIQEVNGLISCDADSNWIDSPSLPVDPLASSEFDIICKFHKFAWQSFAYYTSFGESAPKFLELMPKERIFKRIPDEWDWNGDKNLVLDNMLQAGSQQPLIDWQDNPVFYQQSVNQIFYDDIVSNELNNSQCVAKVDSGEFPFDISAGSTEVKTSWKILSPTDDEDKFFTINRSINKSGVIEDAVKLGLVGMHIVRKTPAHPEWIWTTFEHKDNAPNCDEVEDNVTVNPTDKWLFFNESSWQGKNVYIPNNPTQVCRKTPYGAGFLAKAGLRVIEDIEDLNQDMQSYYQQRGSIWENYFLVGSAWTQSINPFSTNGELPPTWKNEIGGSSLLSNTTMETYRQNPKWFDLEHPTKDRGCFGCHNYNSTKESPIHLSHMFNAAKDYGDCKGLVAKTSQSARF</sequence>
<name>U3ACY7_9VIBR</name>
<evidence type="ECO:0000313" key="2">
    <source>
        <dbReference type="EMBL" id="GAD77786.1"/>
    </source>
</evidence>
<evidence type="ECO:0000256" key="1">
    <source>
        <dbReference type="SAM" id="SignalP"/>
    </source>
</evidence>
<evidence type="ECO:0000313" key="3">
    <source>
        <dbReference type="Proteomes" id="UP000016567"/>
    </source>
</evidence>
<feature type="signal peptide" evidence="1">
    <location>
        <begin position="1"/>
        <end position="21"/>
    </location>
</feature>
<keyword evidence="1" id="KW-0732">Signal</keyword>
<comment type="caution">
    <text evidence="2">The sequence shown here is derived from an EMBL/GenBank/DDBJ whole genome shotgun (WGS) entry which is preliminary data.</text>
</comment>
<dbReference type="STRING" id="1219077.VAZ01S_090_00230"/>
<organism evidence="2 3">
    <name type="scientific">Vibrio azureus NBRC 104587</name>
    <dbReference type="NCBI Taxonomy" id="1219077"/>
    <lineage>
        <taxon>Bacteria</taxon>
        <taxon>Pseudomonadati</taxon>
        <taxon>Pseudomonadota</taxon>
        <taxon>Gammaproteobacteria</taxon>
        <taxon>Vibrionales</taxon>
        <taxon>Vibrionaceae</taxon>
        <taxon>Vibrio</taxon>
    </lineage>
</organism>
<dbReference type="EMBL" id="BATL01000090">
    <property type="protein sequence ID" value="GAD77786.1"/>
    <property type="molecule type" value="Genomic_DNA"/>
</dbReference>
<evidence type="ECO:0008006" key="4">
    <source>
        <dbReference type="Google" id="ProtNLM"/>
    </source>
</evidence>
<proteinExistence type="predicted"/>
<dbReference type="Proteomes" id="UP000016567">
    <property type="component" value="Unassembled WGS sequence"/>
</dbReference>
<feature type="chain" id="PRO_5004637695" description="Cytochrome P460 domain-containing protein" evidence="1">
    <location>
        <begin position="22"/>
        <end position="446"/>
    </location>
</feature>